<protein>
    <recommendedName>
        <fullName evidence="3">DUF1365-domain-containing protein</fullName>
    </recommendedName>
</protein>
<evidence type="ECO:0000313" key="2">
    <source>
        <dbReference type="Proteomes" id="UP000241462"/>
    </source>
</evidence>
<sequence length="631" mass="70688">MSRGMRGWLSTATAVGLLHIFGLDSPFLKQLVFSVAIATTAHPGTLRTGLVEYGFTVLQYVAPGLALFYLLRTVLSSSTASAGTGNTTVLLFPCKTTHARLFPKKHSFEYSYLVVGIPVGWEGLAGGMVSSSSSSNKEPWYSWNRKGWYHVNPADYLYRGDGHLGLRGKLDTYLISQGADPAKYPHAYLVTAARFLGYHFNPVSFWYLYSEDMSLAAMILEVNNTFDERRMYFLTPAKSDDDALEGAEPICATNGEMSKKKPAFKQQWPKDFHVSPFNSRKGSYSLLASDPLSALPEGKSLIDSTITLRSGKGHGKIVARLFSDGEGVDPTTMSVLQKVKFLLSWWWVGFITFPRIVREAARLWFQKSLHVWYRPEPLKESMGRHADGAERALEMMFRKYLRYLTEQCQAAIAVKYIPSGISSSEADLMLSPLATAGAGDTQEIEFKVLTPAFYTRFVFYAHDLEALFSEMQESCTTWISRPDLLPKLLFKKPTPPTEAQGPLDYIFFEAIRRLRRRPEAIVRPLTSSHVPTPSSGKDTKPTTSVVDIREFRISSMDAFILSETEPQLRRQYRSLVLRLFIADRLAFGSLLFVDAVFALFKTWLAWTLASAWQDQGQIIGGLLGAVAYGML</sequence>
<gene>
    <name evidence="1" type="ORF">BD289DRAFT_388706</name>
</gene>
<accession>A0A2T3A9R5</accession>
<proteinExistence type="predicted"/>
<evidence type="ECO:0008006" key="3">
    <source>
        <dbReference type="Google" id="ProtNLM"/>
    </source>
</evidence>
<evidence type="ECO:0000313" key="1">
    <source>
        <dbReference type="EMBL" id="PSR87328.1"/>
    </source>
</evidence>
<dbReference type="PANTHER" id="PTHR33973:SF4">
    <property type="entry name" value="OS07G0153300 PROTEIN"/>
    <property type="match status" value="1"/>
</dbReference>
<dbReference type="AlphaFoldDB" id="A0A2T3A9R5"/>
<reference evidence="1 2" key="1">
    <citation type="journal article" date="2018" name="Mycol. Prog.">
        <title>Coniella lustricola, a new species from submerged detritus.</title>
        <authorList>
            <person name="Raudabaugh D.B."/>
            <person name="Iturriaga T."/>
            <person name="Carver A."/>
            <person name="Mondo S."/>
            <person name="Pangilinan J."/>
            <person name="Lipzen A."/>
            <person name="He G."/>
            <person name="Amirebrahimi M."/>
            <person name="Grigoriev I.V."/>
            <person name="Miller A.N."/>
        </authorList>
    </citation>
    <scope>NUCLEOTIDE SEQUENCE [LARGE SCALE GENOMIC DNA]</scope>
    <source>
        <strain evidence="1 2">B22-T-1</strain>
    </source>
</reference>
<dbReference type="EMBL" id="KZ678430">
    <property type="protein sequence ID" value="PSR87328.1"/>
    <property type="molecule type" value="Genomic_DNA"/>
</dbReference>
<keyword evidence="2" id="KW-1185">Reference proteome</keyword>
<dbReference type="InterPro" id="IPR010775">
    <property type="entry name" value="DUF1365"/>
</dbReference>
<name>A0A2T3A9R5_9PEZI</name>
<dbReference type="Proteomes" id="UP000241462">
    <property type="component" value="Unassembled WGS sequence"/>
</dbReference>
<dbReference type="Pfam" id="PF07103">
    <property type="entry name" value="DUF1365"/>
    <property type="match status" value="1"/>
</dbReference>
<dbReference type="PANTHER" id="PTHR33973">
    <property type="entry name" value="OS07G0153300 PROTEIN"/>
    <property type="match status" value="1"/>
</dbReference>
<organism evidence="1 2">
    <name type="scientific">Coniella lustricola</name>
    <dbReference type="NCBI Taxonomy" id="2025994"/>
    <lineage>
        <taxon>Eukaryota</taxon>
        <taxon>Fungi</taxon>
        <taxon>Dikarya</taxon>
        <taxon>Ascomycota</taxon>
        <taxon>Pezizomycotina</taxon>
        <taxon>Sordariomycetes</taxon>
        <taxon>Sordariomycetidae</taxon>
        <taxon>Diaporthales</taxon>
        <taxon>Schizoparmaceae</taxon>
        <taxon>Coniella</taxon>
    </lineage>
</organism>
<dbReference type="OrthoDB" id="3340520at2759"/>
<dbReference type="InParanoid" id="A0A2T3A9R5"/>